<dbReference type="EMBL" id="MLYK01000108">
    <property type="protein sequence ID" value="OJS92594.1"/>
    <property type="molecule type" value="Genomic_DNA"/>
</dbReference>
<accession>A0A9X5V669</accession>
<gene>
    <name evidence="1" type="ORF">BKK64_27420</name>
</gene>
<reference evidence="1 2" key="1">
    <citation type="submission" date="2016-10" db="EMBL/GenBank/DDBJ databases">
        <title>Draft Genome Sequence of one Bacillus cereus strain isolated from pooled breast milk.</title>
        <authorList>
            <person name="Woudstra C."/>
            <person name="Chamoin A."/>
            <person name="Gentil S."/>
            <person name="Rambeloson T."/>
            <person name="Delannoye S."/>
            <person name="Heinnekine J.A."/>
            <person name="Herbin S."/>
            <person name="Fach P."/>
        </authorList>
    </citation>
    <scope>NUCLEOTIDE SEQUENCE [LARGE SCALE GENOMIC DNA]</scope>
    <source>
        <strain evidence="1 2">16SBCL1279</strain>
    </source>
</reference>
<sequence>MKKIDSLFQLTENEYSSVYTRIAEIVDMEKSLPEYVVRGDLDKYVLLFSDYEFDEDEFLDSLKQIGEVLGERTAYICTKQTFQYRTFLFFTKSGYYDEDVKKAAKFDVNISSEDYWDIITWREEKDGKEFGLSLRDHYVLYILFSSGKVLLVIDVHNEVALLISEKDIYREQMIDSMIWKTLSDFLIETEEYHKEIFRDGGKRYRKALIENYAGLQ</sequence>
<comment type="caution">
    <text evidence="1">The sequence shown here is derived from an EMBL/GenBank/DDBJ whole genome shotgun (WGS) entry which is preliminary data.</text>
</comment>
<proteinExistence type="predicted"/>
<dbReference type="Proteomes" id="UP000184161">
    <property type="component" value="Unassembled WGS sequence"/>
</dbReference>
<organism evidence="1 2">
    <name type="scientific">Bacillus cereus</name>
    <dbReference type="NCBI Taxonomy" id="1396"/>
    <lineage>
        <taxon>Bacteria</taxon>
        <taxon>Bacillati</taxon>
        <taxon>Bacillota</taxon>
        <taxon>Bacilli</taxon>
        <taxon>Bacillales</taxon>
        <taxon>Bacillaceae</taxon>
        <taxon>Bacillus</taxon>
        <taxon>Bacillus cereus group</taxon>
    </lineage>
</organism>
<dbReference type="AlphaFoldDB" id="A0A9X5V669"/>
<evidence type="ECO:0000313" key="2">
    <source>
        <dbReference type="Proteomes" id="UP000184161"/>
    </source>
</evidence>
<protein>
    <submittedName>
        <fullName evidence="1">Uncharacterized protein</fullName>
    </submittedName>
</protein>
<evidence type="ECO:0000313" key="1">
    <source>
        <dbReference type="EMBL" id="OJS92594.1"/>
    </source>
</evidence>
<name>A0A9X5V669_BACCE</name>
<dbReference type="RefSeq" id="WP_063220269.1">
    <property type="nucleotide sequence ID" value="NZ_AP022946.1"/>
</dbReference>